<organism evidence="1">
    <name type="scientific">Oikopleura dioica</name>
    <name type="common">Tunicate</name>
    <dbReference type="NCBI Taxonomy" id="34765"/>
    <lineage>
        <taxon>Eukaryota</taxon>
        <taxon>Metazoa</taxon>
        <taxon>Chordata</taxon>
        <taxon>Tunicata</taxon>
        <taxon>Appendicularia</taxon>
        <taxon>Copelata</taxon>
        <taxon>Oikopleuridae</taxon>
        <taxon>Oikopleura</taxon>
    </lineage>
</organism>
<feature type="non-terminal residue" evidence="1">
    <location>
        <position position="1"/>
    </location>
</feature>
<dbReference type="InParanoid" id="E4Y1N7"/>
<evidence type="ECO:0000313" key="1">
    <source>
        <dbReference type="EMBL" id="CBY15781.1"/>
    </source>
</evidence>
<protein>
    <submittedName>
        <fullName evidence="1">Uncharacterized protein</fullName>
    </submittedName>
</protein>
<keyword evidence="2" id="KW-1185">Reference proteome</keyword>
<gene>
    <name evidence="1" type="ORF">GSOID_T00014096001</name>
</gene>
<reference evidence="1" key="1">
    <citation type="journal article" date="2010" name="Science">
        <title>Plasticity of animal genome architecture unmasked by rapid evolution of a pelagic tunicate.</title>
        <authorList>
            <person name="Denoeud F."/>
            <person name="Henriet S."/>
            <person name="Mungpakdee S."/>
            <person name="Aury J.M."/>
            <person name="Da Silva C."/>
            <person name="Brinkmann H."/>
            <person name="Mikhaleva J."/>
            <person name="Olsen L.C."/>
            <person name="Jubin C."/>
            <person name="Canestro C."/>
            <person name="Bouquet J.M."/>
            <person name="Danks G."/>
            <person name="Poulain J."/>
            <person name="Campsteijn C."/>
            <person name="Adamski M."/>
            <person name="Cross I."/>
            <person name="Yadetie F."/>
            <person name="Muffato M."/>
            <person name="Louis A."/>
            <person name="Butcher S."/>
            <person name="Tsagkogeorga G."/>
            <person name="Konrad A."/>
            <person name="Singh S."/>
            <person name="Jensen M.F."/>
            <person name="Cong E.H."/>
            <person name="Eikeseth-Otteraa H."/>
            <person name="Noel B."/>
            <person name="Anthouard V."/>
            <person name="Porcel B.M."/>
            <person name="Kachouri-Lafond R."/>
            <person name="Nishino A."/>
            <person name="Ugolini M."/>
            <person name="Chourrout P."/>
            <person name="Nishida H."/>
            <person name="Aasland R."/>
            <person name="Huzurbazar S."/>
            <person name="Westhof E."/>
            <person name="Delsuc F."/>
            <person name="Lehrach H."/>
            <person name="Reinhardt R."/>
            <person name="Weissenbach J."/>
            <person name="Roy S.W."/>
            <person name="Artiguenave F."/>
            <person name="Postlethwait J.H."/>
            <person name="Manak J.R."/>
            <person name="Thompson E.M."/>
            <person name="Jaillon O."/>
            <person name="Du Pasquier L."/>
            <person name="Boudinot P."/>
            <person name="Liberles D.A."/>
            <person name="Volff J.N."/>
            <person name="Philippe H."/>
            <person name="Lenhard B."/>
            <person name="Roest Crollius H."/>
            <person name="Wincker P."/>
            <person name="Chourrout D."/>
        </authorList>
    </citation>
    <scope>NUCLEOTIDE SEQUENCE [LARGE SCALE GENOMIC DNA]</scope>
</reference>
<dbReference type="EMBL" id="FN653659">
    <property type="protein sequence ID" value="CBY15781.1"/>
    <property type="molecule type" value="Genomic_DNA"/>
</dbReference>
<evidence type="ECO:0000313" key="2">
    <source>
        <dbReference type="Proteomes" id="UP000001307"/>
    </source>
</evidence>
<dbReference type="AlphaFoldDB" id="E4Y1N7"/>
<dbReference type="Proteomes" id="UP000001307">
    <property type="component" value="Unassembled WGS sequence"/>
</dbReference>
<name>E4Y1N7_OIKDI</name>
<proteinExistence type="predicted"/>
<sequence>ECPCEHNCPNGCPCPNPLYYKCGPKKPVPCEEKYEIQMKKLDHGCLKTCEQEEDIVVCKEQLCPPRCEQECTKDEATIKQWEKMSNLPKAKTCQQQCESSCKRFCAGACKPYCKVTEQALPVEGSSYYWYYSKSSSEPMGFTQFSNIYLYDGDIFDCHKKNKKENTCGPSELQNHRVSFFTDHKDFSLFRCGKYTRFNTENFGDRFVLDIWYSTDFYGIN</sequence>
<accession>E4Y1N7</accession>
<dbReference type="OrthoDB" id="10481797at2759"/>